<sequence length="152" mass="17041">MDCSFSLPENLATTENYYFSSTSSTPKYVSHTPQISASTWKIVRPKGRKRMSTTPSARGRAAEEVAKTVLNDFRRAIVTNESSQPRWVAKKDKNKIRNVGTVSSKDIPLTNTFHVLEAEAEKLECDRVTRTNVAKALEMDDNLIQIQSTSES</sequence>
<comment type="caution">
    <text evidence="1">The sequence shown here is derived from an EMBL/GenBank/DDBJ whole genome shotgun (WGS) entry which is preliminary data.</text>
</comment>
<reference evidence="1" key="2">
    <citation type="journal article" date="2024" name="Plant">
        <title>Genomic evolution and insights into agronomic trait innovations of Sesamum species.</title>
        <authorList>
            <person name="Miao H."/>
            <person name="Wang L."/>
            <person name="Qu L."/>
            <person name="Liu H."/>
            <person name="Sun Y."/>
            <person name="Le M."/>
            <person name="Wang Q."/>
            <person name="Wei S."/>
            <person name="Zheng Y."/>
            <person name="Lin W."/>
            <person name="Duan Y."/>
            <person name="Cao H."/>
            <person name="Xiong S."/>
            <person name="Wang X."/>
            <person name="Wei L."/>
            <person name="Li C."/>
            <person name="Ma Q."/>
            <person name="Ju M."/>
            <person name="Zhao R."/>
            <person name="Li G."/>
            <person name="Mu C."/>
            <person name="Tian Q."/>
            <person name="Mei H."/>
            <person name="Zhang T."/>
            <person name="Gao T."/>
            <person name="Zhang H."/>
        </authorList>
    </citation>
    <scope>NUCLEOTIDE SEQUENCE</scope>
    <source>
        <strain evidence="1">G02</strain>
    </source>
</reference>
<reference evidence="1" key="1">
    <citation type="submission" date="2020-06" db="EMBL/GenBank/DDBJ databases">
        <authorList>
            <person name="Li T."/>
            <person name="Hu X."/>
            <person name="Zhang T."/>
            <person name="Song X."/>
            <person name="Zhang H."/>
            <person name="Dai N."/>
            <person name="Sheng W."/>
            <person name="Hou X."/>
            <person name="Wei L."/>
        </authorList>
    </citation>
    <scope>NUCLEOTIDE SEQUENCE</scope>
    <source>
        <strain evidence="1">G02</strain>
        <tissue evidence="1">Leaf</tissue>
    </source>
</reference>
<gene>
    <name evidence="1" type="ORF">Sradi_0894800</name>
</gene>
<dbReference type="AlphaFoldDB" id="A0AAW2V4M7"/>
<protein>
    <submittedName>
        <fullName evidence="1">Uncharacterized protein</fullName>
    </submittedName>
</protein>
<organism evidence="1">
    <name type="scientific">Sesamum radiatum</name>
    <name type="common">Black benniseed</name>
    <dbReference type="NCBI Taxonomy" id="300843"/>
    <lineage>
        <taxon>Eukaryota</taxon>
        <taxon>Viridiplantae</taxon>
        <taxon>Streptophyta</taxon>
        <taxon>Embryophyta</taxon>
        <taxon>Tracheophyta</taxon>
        <taxon>Spermatophyta</taxon>
        <taxon>Magnoliopsida</taxon>
        <taxon>eudicotyledons</taxon>
        <taxon>Gunneridae</taxon>
        <taxon>Pentapetalae</taxon>
        <taxon>asterids</taxon>
        <taxon>lamiids</taxon>
        <taxon>Lamiales</taxon>
        <taxon>Pedaliaceae</taxon>
        <taxon>Sesamum</taxon>
    </lineage>
</organism>
<evidence type="ECO:0000313" key="1">
    <source>
        <dbReference type="EMBL" id="KAL0423600.1"/>
    </source>
</evidence>
<name>A0AAW2V4M7_SESRA</name>
<accession>A0AAW2V4M7</accession>
<proteinExistence type="predicted"/>
<dbReference type="EMBL" id="JACGWJ010000004">
    <property type="protein sequence ID" value="KAL0423600.1"/>
    <property type="molecule type" value="Genomic_DNA"/>
</dbReference>